<feature type="compositionally biased region" description="Basic and acidic residues" evidence="1">
    <location>
        <begin position="34"/>
        <end position="61"/>
    </location>
</feature>
<reference evidence="3" key="1">
    <citation type="journal article" date="2019" name="Int. J. Syst. Evol. Microbiol.">
        <title>The Global Catalogue of Microorganisms (GCM) 10K type strain sequencing project: providing services to taxonomists for standard genome sequencing and annotation.</title>
        <authorList>
            <consortium name="The Broad Institute Genomics Platform"/>
            <consortium name="The Broad Institute Genome Sequencing Center for Infectious Disease"/>
            <person name="Wu L."/>
            <person name="Ma J."/>
        </authorList>
    </citation>
    <scope>NUCLEOTIDE SEQUENCE [LARGE SCALE GENOMIC DNA]</scope>
    <source>
        <strain evidence="3">JCM 16374</strain>
    </source>
</reference>
<feature type="region of interest" description="Disordered" evidence="1">
    <location>
        <begin position="1"/>
        <end position="83"/>
    </location>
</feature>
<protein>
    <submittedName>
        <fullName evidence="2">Uncharacterized protein</fullName>
    </submittedName>
</protein>
<evidence type="ECO:0000313" key="2">
    <source>
        <dbReference type="EMBL" id="GAA2656759.1"/>
    </source>
</evidence>
<feature type="compositionally biased region" description="Basic and acidic residues" evidence="1">
    <location>
        <begin position="68"/>
        <end position="83"/>
    </location>
</feature>
<name>A0ABP6E1U3_9ACTN</name>
<accession>A0ABP6E1U3</accession>
<dbReference type="Proteomes" id="UP001500994">
    <property type="component" value="Unassembled WGS sequence"/>
</dbReference>
<dbReference type="EMBL" id="BAAARK010000006">
    <property type="protein sequence ID" value="GAA2656759.1"/>
    <property type="molecule type" value="Genomic_DNA"/>
</dbReference>
<gene>
    <name evidence="2" type="ORF">GCM10009864_23510</name>
</gene>
<sequence length="124" mass="13203">MLEGVHCSRTGQGWQSLLSKRTRVTGTPSSERQGSQDERHGLDPPSELRRGRGEDVVELGKDAAAGGRADHAALGHHQADRRAEPERLAAIAPYEGGISQPDDRGRSEVSSEVCGLRAVRAVGA</sequence>
<dbReference type="RefSeq" id="WP_344575051.1">
    <property type="nucleotide sequence ID" value="NZ_BAAARK010000006.1"/>
</dbReference>
<proteinExistence type="predicted"/>
<keyword evidence="3" id="KW-1185">Reference proteome</keyword>
<evidence type="ECO:0000256" key="1">
    <source>
        <dbReference type="SAM" id="MobiDB-lite"/>
    </source>
</evidence>
<organism evidence="2 3">
    <name type="scientific">Streptomyces lunalinharesii</name>
    <dbReference type="NCBI Taxonomy" id="333384"/>
    <lineage>
        <taxon>Bacteria</taxon>
        <taxon>Bacillati</taxon>
        <taxon>Actinomycetota</taxon>
        <taxon>Actinomycetes</taxon>
        <taxon>Kitasatosporales</taxon>
        <taxon>Streptomycetaceae</taxon>
        <taxon>Streptomyces</taxon>
    </lineage>
</organism>
<evidence type="ECO:0000313" key="3">
    <source>
        <dbReference type="Proteomes" id="UP001500994"/>
    </source>
</evidence>
<feature type="compositionally biased region" description="Polar residues" evidence="1">
    <location>
        <begin position="9"/>
        <end position="33"/>
    </location>
</feature>
<comment type="caution">
    <text evidence="2">The sequence shown here is derived from an EMBL/GenBank/DDBJ whole genome shotgun (WGS) entry which is preliminary data.</text>
</comment>